<feature type="domain" description="Peptidase M20 dimerisation" evidence="4">
    <location>
        <begin position="189"/>
        <end position="286"/>
    </location>
</feature>
<evidence type="ECO:0000313" key="6">
    <source>
        <dbReference type="Proteomes" id="UP000481153"/>
    </source>
</evidence>
<dbReference type="Proteomes" id="UP000481153">
    <property type="component" value="Unassembled WGS sequence"/>
</dbReference>
<dbReference type="PANTHER" id="PTHR11014">
    <property type="entry name" value="PEPTIDASE M20 FAMILY MEMBER"/>
    <property type="match status" value="1"/>
</dbReference>
<dbReference type="PIRSF" id="PIRSF005962">
    <property type="entry name" value="Pept_M20D_amidohydro"/>
    <property type="match status" value="1"/>
</dbReference>
<dbReference type="CDD" id="cd03886">
    <property type="entry name" value="M20_Acy1"/>
    <property type="match status" value="1"/>
</dbReference>
<protein>
    <recommendedName>
        <fullName evidence="4">Peptidase M20 dimerisation domain-containing protein</fullName>
    </recommendedName>
</protein>
<evidence type="ECO:0000256" key="3">
    <source>
        <dbReference type="PIRSR" id="PIRSR005962-1"/>
    </source>
</evidence>
<gene>
    <name evidence="5" type="ORF">Ae201684_018744</name>
</gene>
<feature type="binding site" evidence="3">
    <location>
        <position position="368"/>
    </location>
    <ligand>
        <name>Mn(2+)</name>
        <dbReference type="ChEBI" id="CHEBI:29035"/>
        <label>2</label>
    </ligand>
</feature>
<dbReference type="PANTHER" id="PTHR11014:SF63">
    <property type="entry name" value="METALLOPEPTIDASE, PUTATIVE (AFU_ORTHOLOGUE AFUA_6G09600)-RELATED"/>
    <property type="match status" value="1"/>
</dbReference>
<sequence>MDFPTFFAGLRDVRRGLHTRPERSFEEYKTQAFLREYLIKEAQIPAKNIRGVAKTGLIVDIRGPQDGPKPSGPGCIAFRADMDGLPMTEHNPHLDYASKEAQCAHMCGHDGHMTSLLGFAVLINKRRHFLPPHSVVRLLFQPAEEGHFGAPAMIKDGCLDIVDEIYGYHNIPFPVGQIRVKPGPMMAHSARFTITIKGPGGHGSAPHMTKDPIVVAGHVIMAIHTIVSRSVSPHESGVISITQIHGGEADNVIPSSVKLSGTMRDFSPDVFAVFQQRMRTIVTETSKAFEVEGTIEFRDGYAVVVNSPSQSAIVEEIAKNVVGDDNVSAEGLPICASEDFSYFLQQRPGCFFFIGTIDETESQNRTIHSDTFDFNDAILPLAVRLFVEILQHRVAATLFSKDELVSMQY</sequence>
<dbReference type="Gene3D" id="3.30.70.360">
    <property type="match status" value="1"/>
</dbReference>
<dbReference type="Pfam" id="PF01546">
    <property type="entry name" value="Peptidase_M20"/>
    <property type="match status" value="1"/>
</dbReference>
<feature type="binding site" evidence="3">
    <location>
        <position position="145"/>
    </location>
    <ligand>
        <name>Mn(2+)</name>
        <dbReference type="ChEBI" id="CHEBI:29035"/>
        <label>2</label>
    </ligand>
</feature>
<proteinExistence type="inferred from homology"/>
<comment type="cofactor">
    <cofactor evidence="3">
        <name>Mn(2+)</name>
        <dbReference type="ChEBI" id="CHEBI:29035"/>
    </cofactor>
    <text evidence="3">The Mn(2+) ion enhances activity.</text>
</comment>
<evidence type="ECO:0000259" key="4">
    <source>
        <dbReference type="Pfam" id="PF07687"/>
    </source>
</evidence>
<dbReference type="Gene3D" id="3.40.630.10">
    <property type="entry name" value="Zn peptidases"/>
    <property type="match status" value="1"/>
</dbReference>
<evidence type="ECO:0000256" key="2">
    <source>
        <dbReference type="ARBA" id="ARBA00022801"/>
    </source>
</evidence>
<name>A0A6G0W6B5_9STRA</name>
<evidence type="ECO:0000313" key="5">
    <source>
        <dbReference type="EMBL" id="KAF0722023.1"/>
    </source>
</evidence>
<keyword evidence="3" id="KW-0464">Manganese</keyword>
<dbReference type="InterPro" id="IPR002933">
    <property type="entry name" value="Peptidase_M20"/>
</dbReference>
<comment type="similarity">
    <text evidence="1">Belongs to the peptidase M20 family.</text>
</comment>
<dbReference type="GO" id="GO:0046872">
    <property type="term" value="F:metal ion binding"/>
    <property type="evidence" value="ECO:0007669"/>
    <property type="project" value="UniProtKB-KW"/>
</dbReference>
<keyword evidence="2" id="KW-0378">Hydrolase</keyword>
<comment type="caution">
    <text evidence="5">The sequence shown here is derived from an EMBL/GenBank/DDBJ whole genome shotgun (WGS) entry which is preliminary data.</text>
</comment>
<dbReference type="VEuPathDB" id="FungiDB:AeMF1_019496"/>
<organism evidence="5 6">
    <name type="scientific">Aphanomyces euteiches</name>
    <dbReference type="NCBI Taxonomy" id="100861"/>
    <lineage>
        <taxon>Eukaryota</taxon>
        <taxon>Sar</taxon>
        <taxon>Stramenopiles</taxon>
        <taxon>Oomycota</taxon>
        <taxon>Saprolegniomycetes</taxon>
        <taxon>Saprolegniales</taxon>
        <taxon>Verrucalvaceae</taxon>
        <taxon>Aphanomyces</taxon>
    </lineage>
</organism>
<accession>A0A6G0W6B5</accession>
<dbReference type="NCBIfam" id="TIGR01891">
    <property type="entry name" value="amidohydrolases"/>
    <property type="match status" value="1"/>
</dbReference>
<dbReference type="InterPro" id="IPR011650">
    <property type="entry name" value="Peptidase_M20_dimer"/>
</dbReference>
<dbReference type="InterPro" id="IPR017439">
    <property type="entry name" value="Amidohydrolase"/>
</dbReference>
<dbReference type="EMBL" id="VJMJ01000351">
    <property type="protein sequence ID" value="KAF0722023.1"/>
    <property type="molecule type" value="Genomic_DNA"/>
</dbReference>
<feature type="binding site" evidence="3">
    <location>
        <position position="109"/>
    </location>
    <ligand>
        <name>Mn(2+)</name>
        <dbReference type="ChEBI" id="CHEBI:29035"/>
        <label>2</label>
    </ligand>
</feature>
<dbReference type="SUPFAM" id="SSF53187">
    <property type="entry name" value="Zn-dependent exopeptidases"/>
    <property type="match status" value="1"/>
</dbReference>
<dbReference type="SUPFAM" id="SSF55031">
    <property type="entry name" value="Bacterial exopeptidase dimerisation domain"/>
    <property type="match status" value="1"/>
</dbReference>
<dbReference type="FunFam" id="3.30.70.360:FF:000001">
    <property type="entry name" value="N-acetyldiaminopimelate deacetylase"/>
    <property type="match status" value="1"/>
</dbReference>
<feature type="binding site" evidence="3">
    <location>
        <position position="169"/>
    </location>
    <ligand>
        <name>Mn(2+)</name>
        <dbReference type="ChEBI" id="CHEBI:29035"/>
        <label>2</label>
    </ligand>
</feature>
<dbReference type="AlphaFoldDB" id="A0A6G0W6B5"/>
<keyword evidence="6" id="KW-1185">Reference proteome</keyword>
<evidence type="ECO:0000256" key="1">
    <source>
        <dbReference type="ARBA" id="ARBA00006153"/>
    </source>
</evidence>
<dbReference type="InterPro" id="IPR036264">
    <property type="entry name" value="Bact_exopeptidase_dim_dom"/>
</dbReference>
<feature type="binding site" evidence="3">
    <location>
        <position position="107"/>
    </location>
    <ligand>
        <name>Mn(2+)</name>
        <dbReference type="ChEBI" id="CHEBI:29035"/>
        <label>2</label>
    </ligand>
</feature>
<dbReference type="GO" id="GO:0016787">
    <property type="term" value="F:hydrolase activity"/>
    <property type="evidence" value="ECO:0007669"/>
    <property type="project" value="UniProtKB-KW"/>
</dbReference>
<dbReference type="Pfam" id="PF07687">
    <property type="entry name" value="M20_dimer"/>
    <property type="match status" value="1"/>
</dbReference>
<reference evidence="5 6" key="1">
    <citation type="submission" date="2019-07" db="EMBL/GenBank/DDBJ databases">
        <title>Genomics analysis of Aphanomyces spp. identifies a new class of oomycete effector associated with host adaptation.</title>
        <authorList>
            <person name="Gaulin E."/>
        </authorList>
    </citation>
    <scope>NUCLEOTIDE SEQUENCE [LARGE SCALE GENOMIC DNA]</scope>
    <source>
        <strain evidence="5 6">ATCC 201684</strain>
    </source>
</reference>
<keyword evidence="3" id="KW-0479">Metal-binding</keyword>